<keyword evidence="8" id="KW-0472">Membrane</keyword>
<keyword evidence="5 6" id="KW-0378">Hydrolase</keyword>
<dbReference type="GeneID" id="95977600"/>
<dbReference type="PROSITE" id="PS00141">
    <property type="entry name" value="ASP_PROTEASE"/>
    <property type="match status" value="1"/>
</dbReference>
<dbReference type="EMBL" id="JBFMKM010000008">
    <property type="protein sequence ID" value="KAL1304996.1"/>
    <property type="molecule type" value="Genomic_DNA"/>
</dbReference>
<comment type="similarity">
    <text evidence="1 6">Belongs to the peptidase A1 family.</text>
</comment>
<name>A0ABR3PFR1_9PEZI</name>
<dbReference type="PROSITE" id="PS51767">
    <property type="entry name" value="PEPTIDASE_A1"/>
    <property type="match status" value="1"/>
</dbReference>
<protein>
    <recommendedName>
        <fullName evidence="9">Peptidase A1 domain-containing protein</fullName>
    </recommendedName>
</protein>
<feature type="compositionally biased region" description="Low complexity" evidence="7">
    <location>
        <begin position="504"/>
        <end position="517"/>
    </location>
</feature>
<dbReference type="InterPro" id="IPR021109">
    <property type="entry name" value="Peptidase_aspartic_dom_sf"/>
</dbReference>
<dbReference type="Gene3D" id="2.40.70.10">
    <property type="entry name" value="Acid Proteases"/>
    <property type="match status" value="2"/>
</dbReference>
<dbReference type="InterPro" id="IPR001969">
    <property type="entry name" value="Aspartic_peptidase_AS"/>
</dbReference>
<accession>A0ABR3PFR1</accession>
<feature type="domain" description="Peptidase A1" evidence="9">
    <location>
        <begin position="69"/>
        <end position="418"/>
    </location>
</feature>
<evidence type="ECO:0000313" key="10">
    <source>
        <dbReference type="EMBL" id="KAL1304996.1"/>
    </source>
</evidence>
<keyword evidence="11" id="KW-1185">Reference proteome</keyword>
<dbReference type="PRINTS" id="PR00792">
    <property type="entry name" value="PEPSIN"/>
</dbReference>
<evidence type="ECO:0000256" key="5">
    <source>
        <dbReference type="ARBA" id="ARBA00022801"/>
    </source>
</evidence>
<gene>
    <name evidence="10" type="ORF">AAFC00_003900</name>
</gene>
<feature type="region of interest" description="Disordered" evidence="7">
    <location>
        <begin position="488"/>
        <end position="517"/>
    </location>
</feature>
<dbReference type="InterPro" id="IPR033121">
    <property type="entry name" value="PEPTIDASE_A1"/>
</dbReference>
<proteinExistence type="inferred from homology"/>
<dbReference type="PANTHER" id="PTHR47966">
    <property type="entry name" value="BETA-SITE APP-CLEAVING ENZYME, ISOFORM A-RELATED"/>
    <property type="match status" value="1"/>
</dbReference>
<keyword evidence="2 6" id="KW-0645">Protease</keyword>
<keyword evidence="3" id="KW-0732">Signal</keyword>
<evidence type="ECO:0000259" key="9">
    <source>
        <dbReference type="PROSITE" id="PS51767"/>
    </source>
</evidence>
<dbReference type="CDD" id="cd05474">
    <property type="entry name" value="SAP_like"/>
    <property type="match status" value="1"/>
</dbReference>
<dbReference type="InterPro" id="IPR033876">
    <property type="entry name" value="SAP-like"/>
</dbReference>
<evidence type="ECO:0000256" key="1">
    <source>
        <dbReference type="ARBA" id="ARBA00007447"/>
    </source>
</evidence>
<comment type="caution">
    <text evidence="10">The sequence shown here is derived from an EMBL/GenBank/DDBJ whole genome shotgun (WGS) entry which is preliminary data.</text>
</comment>
<keyword evidence="8" id="KW-1133">Transmembrane helix</keyword>
<dbReference type="RefSeq" id="XP_069201270.1">
    <property type="nucleotide sequence ID" value="XM_069343445.1"/>
</dbReference>
<evidence type="ECO:0000256" key="2">
    <source>
        <dbReference type="ARBA" id="ARBA00022670"/>
    </source>
</evidence>
<organism evidence="10 11">
    <name type="scientific">Neodothiora populina</name>
    <dbReference type="NCBI Taxonomy" id="2781224"/>
    <lineage>
        <taxon>Eukaryota</taxon>
        <taxon>Fungi</taxon>
        <taxon>Dikarya</taxon>
        <taxon>Ascomycota</taxon>
        <taxon>Pezizomycotina</taxon>
        <taxon>Dothideomycetes</taxon>
        <taxon>Dothideomycetidae</taxon>
        <taxon>Dothideales</taxon>
        <taxon>Dothioraceae</taxon>
        <taxon>Neodothiora</taxon>
    </lineage>
</organism>
<sequence length="557" mass="56542">MRRSIQTCLALAGAAAATSGTLEFALSKRDAFGQQSQVARGVLLKRQDTIGTVEQSVYDVLPWSLGGAYYTNISVGTPPQVQTVILDTGSSDTYLDASSAAPCQTTGVYSCRGGSFDSSTSSTYRVTIPDGFETAFGDGSSASGDFATDVVQLGDVQISNVQFGLATKVNSTTGFAVGLMGIGYSLNEASQVQYANMPEVLRDAGVINSRLYSVFLNDIGDASGTILFGGIDTSKYSGNLVTLNLLPVPIPTNSGTLDVVYEFVVAVTALSATNNGETTEFFSGGEVDGTSGSLPVLLDTGSAAWTVPTSVYDAVARLIPDLDRYGFLPCSSIPESLSLKLTFGGAVDIEVPASELIVPVYDSLTNEQNTTTNGEPLCTFMLSPGKATTDQPFLTLGDAVLRSMYVVFDLDNGQVSIAQARTNTSTSASSSSSGNNIKVVQAGLDGVANAVGPSSVSTAPANGNTIAPAVSATAHFSVKTTLPAIGTATGTDAVPGSGRVGETAAAGGSSGSASGSSAAASSSGAASGLRAPPMEYAMLSSVAFAVIGIFAGAALML</sequence>
<dbReference type="InterPro" id="IPR001461">
    <property type="entry name" value="Aspartic_peptidase_A1"/>
</dbReference>
<keyword evidence="4 6" id="KW-0064">Aspartyl protease</keyword>
<dbReference type="SUPFAM" id="SSF50630">
    <property type="entry name" value="Acid proteases"/>
    <property type="match status" value="1"/>
</dbReference>
<evidence type="ECO:0000256" key="8">
    <source>
        <dbReference type="SAM" id="Phobius"/>
    </source>
</evidence>
<evidence type="ECO:0000313" key="11">
    <source>
        <dbReference type="Proteomes" id="UP001562354"/>
    </source>
</evidence>
<evidence type="ECO:0000256" key="3">
    <source>
        <dbReference type="ARBA" id="ARBA00022729"/>
    </source>
</evidence>
<dbReference type="Pfam" id="PF00026">
    <property type="entry name" value="Asp"/>
    <property type="match status" value="1"/>
</dbReference>
<dbReference type="PANTHER" id="PTHR47966:SF65">
    <property type="entry name" value="ASPARTIC-TYPE ENDOPEPTIDASE"/>
    <property type="match status" value="1"/>
</dbReference>
<evidence type="ECO:0000256" key="6">
    <source>
        <dbReference type="RuleBase" id="RU000454"/>
    </source>
</evidence>
<keyword evidence="8" id="KW-0812">Transmembrane</keyword>
<evidence type="ECO:0000256" key="7">
    <source>
        <dbReference type="SAM" id="MobiDB-lite"/>
    </source>
</evidence>
<feature type="transmembrane region" description="Helical" evidence="8">
    <location>
        <begin position="536"/>
        <end position="556"/>
    </location>
</feature>
<evidence type="ECO:0000256" key="4">
    <source>
        <dbReference type="ARBA" id="ARBA00022750"/>
    </source>
</evidence>
<dbReference type="Proteomes" id="UP001562354">
    <property type="component" value="Unassembled WGS sequence"/>
</dbReference>
<reference evidence="10 11" key="1">
    <citation type="submission" date="2024-07" db="EMBL/GenBank/DDBJ databases">
        <title>Draft sequence of the Neodothiora populina.</title>
        <authorList>
            <person name="Drown D.D."/>
            <person name="Schuette U.S."/>
            <person name="Buechlein A.B."/>
            <person name="Rusch D.R."/>
            <person name="Winton L.W."/>
            <person name="Adams G.A."/>
        </authorList>
    </citation>
    <scope>NUCLEOTIDE SEQUENCE [LARGE SCALE GENOMIC DNA]</scope>
    <source>
        <strain evidence="10 11">CPC 39397</strain>
    </source>
</reference>